<evidence type="ECO:0000313" key="5">
    <source>
        <dbReference type="Proteomes" id="UP001242313"/>
    </source>
</evidence>
<dbReference type="InterPro" id="IPR045584">
    <property type="entry name" value="Pilin-like"/>
</dbReference>
<evidence type="ECO:0000256" key="2">
    <source>
        <dbReference type="ARBA" id="ARBA00023287"/>
    </source>
</evidence>
<comment type="caution">
    <text evidence="4">The sequence shown here is derived from an EMBL/GenBank/DDBJ whole genome shotgun (WGS) entry which is preliminary data.</text>
</comment>
<dbReference type="NCBIfam" id="TIGR02532">
    <property type="entry name" value="IV_pilin_GFxxxE"/>
    <property type="match status" value="1"/>
</dbReference>
<keyword evidence="5" id="KW-1185">Reference proteome</keyword>
<protein>
    <submittedName>
        <fullName evidence="4">Prepilin-type N-terminal cleavage/methylation domain-containing protein</fullName>
    </submittedName>
</protein>
<proteinExistence type="predicted"/>
<evidence type="ECO:0000256" key="3">
    <source>
        <dbReference type="SAM" id="Phobius"/>
    </source>
</evidence>
<dbReference type="RefSeq" id="WP_052806995.1">
    <property type="nucleotide sequence ID" value="NZ_JAUSUN010000013.1"/>
</dbReference>
<dbReference type="Pfam" id="PF07963">
    <property type="entry name" value="N_methyl"/>
    <property type="match status" value="1"/>
</dbReference>
<feature type="transmembrane region" description="Helical" evidence="3">
    <location>
        <begin position="6"/>
        <end position="29"/>
    </location>
</feature>
<sequence length="138" mass="15571">MKRNGFTLVELLAALTITSVVLILAYAIFHSGIKQGDTSKKEAFLQQEAELIAEAIRNKHLKNPAYQLEIKADEVVIDGMTISKNYRYLANIVYENHPYTSEPLLIDSNLPLEITLKIEKGDQSYTLRTIFARGISDE</sequence>
<keyword evidence="3" id="KW-0812">Transmembrane</keyword>
<dbReference type="EMBL" id="JAUSUN010000013">
    <property type="protein sequence ID" value="MDQ0414171.1"/>
    <property type="molecule type" value="Genomic_DNA"/>
</dbReference>
<keyword evidence="2" id="KW-0178">Competence</keyword>
<accession>A0ABU0FW73</accession>
<keyword evidence="3" id="KW-1133">Transmembrane helix</keyword>
<dbReference type="Proteomes" id="UP001242313">
    <property type="component" value="Unassembled WGS sequence"/>
</dbReference>
<reference evidence="4 5" key="1">
    <citation type="submission" date="2023-07" db="EMBL/GenBank/DDBJ databases">
        <title>Genomic Encyclopedia of Type Strains, Phase IV (KMG-IV): sequencing the most valuable type-strain genomes for metagenomic binning, comparative biology and taxonomic classification.</title>
        <authorList>
            <person name="Goeker M."/>
        </authorList>
    </citation>
    <scope>NUCLEOTIDE SEQUENCE [LARGE SCALE GENOMIC DNA]</scope>
    <source>
        <strain evidence="4 5">DSM 19598</strain>
    </source>
</reference>
<evidence type="ECO:0000256" key="1">
    <source>
        <dbReference type="ARBA" id="ARBA00004241"/>
    </source>
</evidence>
<keyword evidence="3" id="KW-0472">Membrane</keyword>
<dbReference type="SUPFAM" id="SSF54523">
    <property type="entry name" value="Pili subunits"/>
    <property type="match status" value="1"/>
</dbReference>
<evidence type="ECO:0000313" key="4">
    <source>
        <dbReference type="EMBL" id="MDQ0414171.1"/>
    </source>
</evidence>
<name>A0ABU0FW73_9BACI</name>
<gene>
    <name evidence="4" type="ORF">J2S25_002378</name>
</gene>
<comment type="subcellular location">
    <subcellularLocation>
        <location evidence="1">Cell surface</location>
    </subcellularLocation>
</comment>
<organism evidence="4 5">
    <name type="scientific">Mesobacillus stamsii</name>
    <dbReference type="NCBI Taxonomy" id="225347"/>
    <lineage>
        <taxon>Bacteria</taxon>
        <taxon>Bacillati</taxon>
        <taxon>Bacillota</taxon>
        <taxon>Bacilli</taxon>
        <taxon>Bacillales</taxon>
        <taxon>Bacillaceae</taxon>
        <taxon>Mesobacillus</taxon>
    </lineage>
</organism>
<dbReference type="InterPro" id="IPR012902">
    <property type="entry name" value="N_methyl_site"/>
</dbReference>